<accession>A0ABU0YGA8</accession>
<feature type="transmembrane region" description="Helical" evidence="8">
    <location>
        <begin position="277"/>
        <end position="296"/>
    </location>
</feature>
<dbReference type="Gene3D" id="1.10.3720.10">
    <property type="entry name" value="MetI-like"/>
    <property type="match status" value="1"/>
</dbReference>
<evidence type="ECO:0000256" key="3">
    <source>
        <dbReference type="ARBA" id="ARBA00022448"/>
    </source>
</evidence>
<dbReference type="Proteomes" id="UP001230156">
    <property type="component" value="Unassembled WGS sequence"/>
</dbReference>
<feature type="transmembrane region" description="Helical" evidence="8">
    <location>
        <begin position="213"/>
        <end position="235"/>
    </location>
</feature>
<dbReference type="EMBL" id="JAUYVI010000001">
    <property type="protein sequence ID" value="MDQ7246745.1"/>
    <property type="molecule type" value="Genomic_DNA"/>
</dbReference>
<evidence type="ECO:0000256" key="8">
    <source>
        <dbReference type="RuleBase" id="RU363032"/>
    </source>
</evidence>
<dbReference type="PROSITE" id="PS50928">
    <property type="entry name" value="ABC_TM1"/>
    <property type="match status" value="1"/>
</dbReference>
<dbReference type="PANTHER" id="PTHR42929:SF1">
    <property type="entry name" value="INNER MEMBRANE ABC TRANSPORTER PERMEASE PROTEIN YDCU-RELATED"/>
    <property type="match status" value="1"/>
</dbReference>
<evidence type="ECO:0000256" key="7">
    <source>
        <dbReference type="ARBA" id="ARBA00023136"/>
    </source>
</evidence>
<name>A0ABU0YGA8_9PROT</name>
<keyword evidence="6 8" id="KW-1133">Transmembrane helix</keyword>
<dbReference type="SUPFAM" id="SSF161098">
    <property type="entry name" value="MetI-like"/>
    <property type="match status" value="1"/>
</dbReference>
<protein>
    <submittedName>
        <fullName evidence="10">ABC transporter permease subunit</fullName>
    </submittedName>
</protein>
<proteinExistence type="inferred from homology"/>
<dbReference type="Pfam" id="PF00528">
    <property type="entry name" value="BPD_transp_1"/>
    <property type="match status" value="1"/>
</dbReference>
<sequence length="301" mass="32375">MDGTSRTPTLTLPQAGGGNGKVRLGVQSNKKTIAFLFAMPLLGIMALFEIAPLLQIAWNSLHDADGQMTWTNYAEILGSRFQRKSFETSIIISVGSALFGIAVGLPIANTLRTMPVRLQQTVLTYANIGSNFTGFPLAFAFIIMFGMSGSFTLLLVKAGIVDTLNIYSTGGLVLVYAYLQVQLGVLLLFPALGAITADIEEMATMVGASRLKFWWRIGLPILAPSLIGSFILLFANAMGTYATAYALVGLNANLVTLRIGELAAGDVYSDPQLADTLATLLILVLVVPVIVEQTLLRRRRK</sequence>
<evidence type="ECO:0000259" key="9">
    <source>
        <dbReference type="PROSITE" id="PS50928"/>
    </source>
</evidence>
<dbReference type="CDD" id="cd06261">
    <property type="entry name" value="TM_PBP2"/>
    <property type="match status" value="1"/>
</dbReference>
<feature type="transmembrane region" description="Helical" evidence="8">
    <location>
        <begin position="132"/>
        <end position="154"/>
    </location>
</feature>
<feature type="transmembrane region" description="Helical" evidence="8">
    <location>
        <begin position="166"/>
        <end position="192"/>
    </location>
</feature>
<reference evidence="11" key="1">
    <citation type="submission" date="2023-08" db="EMBL/GenBank/DDBJ databases">
        <title>Rhodospirillaceae gen. nov., a novel taxon isolated from the Yangtze River Yuezi River estuary sludge.</title>
        <authorList>
            <person name="Ruan L."/>
        </authorList>
    </citation>
    <scope>NUCLEOTIDE SEQUENCE [LARGE SCALE GENOMIC DNA]</scope>
    <source>
        <strain evidence="11">R-7</strain>
    </source>
</reference>
<comment type="subcellular location">
    <subcellularLocation>
        <location evidence="1 8">Cell membrane</location>
        <topology evidence="1 8">Multi-pass membrane protein</topology>
    </subcellularLocation>
</comment>
<feature type="transmembrane region" description="Helical" evidence="8">
    <location>
        <begin position="33"/>
        <end position="58"/>
    </location>
</feature>
<keyword evidence="11" id="KW-1185">Reference proteome</keyword>
<evidence type="ECO:0000256" key="6">
    <source>
        <dbReference type="ARBA" id="ARBA00022989"/>
    </source>
</evidence>
<organism evidence="10 11">
    <name type="scientific">Dongia sedimenti</name>
    <dbReference type="NCBI Taxonomy" id="3064282"/>
    <lineage>
        <taxon>Bacteria</taxon>
        <taxon>Pseudomonadati</taxon>
        <taxon>Pseudomonadota</taxon>
        <taxon>Alphaproteobacteria</taxon>
        <taxon>Rhodospirillales</taxon>
        <taxon>Dongiaceae</taxon>
        <taxon>Dongia</taxon>
    </lineage>
</organism>
<comment type="caution">
    <text evidence="10">The sequence shown here is derived from an EMBL/GenBank/DDBJ whole genome shotgun (WGS) entry which is preliminary data.</text>
</comment>
<dbReference type="RefSeq" id="WP_379954140.1">
    <property type="nucleotide sequence ID" value="NZ_JAUYVI010000001.1"/>
</dbReference>
<feature type="transmembrane region" description="Helical" evidence="8">
    <location>
        <begin position="90"/>
        <end position="111"/>
    </location>
</feature>
<gene>
    <name evidence="10" type="ORF">Q8A70_03670</name>
</gene>
<dbReference type="InterPro" id="IPR000515">
    <property type="entry name" value="MetI-like"/>
</dbReference>
<evidence type="ECO:0000313" key="10">
    <source>
        <dbReference type="EMBL" id="MDQ7246745.1"/>
    </source>
</evidence>
<keyword evidence="7 8" id="KW-0472">Membrane</keyword>
<evidence type="ECO:0000256" key="2">
    <source>
        <dbReference type="ARBA" id="ARBA00007069"/>
    </source>
</evidence>
<keyword evidence="3 8" id="KW-0813">Transport</keyword>
<feature type="domain" description="ABC transmembrane type-1" evidence="9">
    <location>
        <begin position="86"/>
        <end position="291"/>
    </location>
</feature>
<dbReference type="PANTHER" id="PTHR42929">
    <property type="entry name" value="INNER MEMBRANE ABC TRANSPORTER PERMEASE PROTEIN YDCU-RELATED-RELATED"/>
    <property type="match status" value="1"/>
</dbReference>
<dbReference type="InterPro" id="IPR035906">
    <property type="entry name" value="MetI-like_sf"/>
</dbReference>
<keyword evidence="5 8" id="KW-0812">Transmembrane</keyword>
<comment type="similarity">
    <text evidence="2">Belongs to the binding-protein-dependent transport system permease family. CysTW subfamily.</text>
</comment>
<evidence type="ECO:0000313" key="11">
    <source>
        <dbReference type="Proteomes" id="UP001230156"/>
    </source>
</evidence>
<evidence type="ECO:0000256" key="5">
    <source>
        <dbReference type="ARBA" id="ARBA00022692"/>
    </source>
</evidence>
<keyword evidence="4" id="KW-1003">Cell membrane</keyword>
<evidence type="ECO:0000256" key="1">
    <source>
        <dbReference type="ARBA" id="ARBA00004651"/>
    </source>
</evidence>
<evidence type="ECO:0000256" key="4">
    <source>
        <dbReference type="ARBA" id="ARBA00022475"/>
    </source>
</evidence>